<sequence>MSFASSCFWTIRVGTETPHNDFLLPEGLVSARSEFFRKAMKGGWMEGQQKLIKLPEDEKAIVALYLHLVYTGDLIDDDDGVPTSSADYAKEKHQDRVLTLVKLYVFAEKVQDKVAKNKSLEALKLRVQKGGHCDEETRDRDYLPSGAAVQLMYDNTPEGSLGRLLMVNLWCTSTTNILAGSEVKSNDFFADLATALHHRLLECWKIDHPIYMDDYWEK</sequence>
<organism evidence="1 2">
    <name type="scientific">Pyrenophora seminiperda CCB06</name>
    <dbReference type="NCBI Taxonomy" id="1302712"/>
    <lineage>
        <taxon>Eukaryota</taxon>
        <taxon>Fungi</taxon>
        <taxon>Dikarya</taxon>
        <taxon>Ascomycota</taxon>
        <taxon>Pezizomycotina</taxon>
        <taxon>Dothideomycetes</taxon>
        <taxon>Pleosporomycetidae</taxon>
        <taxon>Pleosporales</taxon>
        <taxon>Pleosporineae</taxon>
        <taxon>Pleosporaceae</taxon>
        <taxon>Pyrenophora</taxon>
    </lineage>
</organism>
<dbReference type="Proteomes" id="UP000265663">
    <property type="component" value="Unassembled WGS sequence"/>
</dbReference>
<dbReference type="PANTHER" id="PTHR47843">
    <property type="entry name" value="BTB DOMAIN-CONTAINING PROTEIN-RELATED"/>
    <property type="match status" value="1"/>
</dbReference>
<keyword evidence="2" id="KW-1185">Reference proteome</keyword>
<evidence type="ECO:0000313" key="1">
    <source>
        <dbReference type="EMBL" id="RMZ70637.1"/>
    </source>
</evidence>
<protein>
    <submittedName>
        <fullName evidence="1">BTB POZ domain containing</fullName>
    </submittedName>
</protein>
<reference evidence="1 2" key="1">
    <citation type="journal article" date="2014" name="PLoS ONE">
        <title>De novo Genome Assembly of the Fungal Plant Pathogen Pyrenophora semeniperda.</title>
        <authorList>
            <person name="Soliai M.M."/>
            <person name="Meyer S.E."/>
            <person name="Udall J.A."/>
            <person name="Elzinga D.E."/>
            <person name="Hermansen R.A."/>
            <person name="Bodily P.M."/>
            <person name="Hart A.A."/>
            <person name="Coleman C.E."/>
        </authorList>
    </citation>
    <scope>NUCLEOTIDE SEQUENCE [LARGE SCALE GENOMIC DNA]</scope>
    <source>
        <strain evidence="1 2">CCB06</strain>
        <tissue evidence="1">Mycelium</tissue>
    </source>
</reference>
<evidence type="ECO:0000313" key="2">
    <source>
        <dbReference type="Proteomes" id="UP000265663"/>
    </source>
</evidence>
<dbReference type="OrthoDB" id="1022638at2759"/>
<dbReference type="InterPro" id="IPR011333">
    <property type="entry name" value="SKP1/BTB/POZ_sf"/>
</dbReference>
<accession>A0A3M7M813</accession>
<dbReference type="EMBL" id="KE747824">
    <property type="protein sequence ID" value="RMZ70637.1"/>
    <property type="molecule type" value="Genomic_DNA"/>
</dbReference>
<dbReference type="SUPFAM" id="SSF54695">
    <property type="entry name" value="POZ domain"/>
    <property type="match status" value="1"/>
</dbReference>
<dbReference type="PANTHER" id="PTHR47843:SF2">
    <property type="entry name" value="BTB DOMAIN-CONTAINING PROTEIN"/>
    <property type="match status" value="1"/>
</dbReference>
<dbReference type="Gene3D" id="3.30.710.10">
    <property type="entry name" value="Potassium Channel Kv1.1, Chain A"/>
    <property type="match status" value="1"/>
</dbReference>
<name>A0A3M7M813_9PLEO</name>
<gene>
    <name evidence="1" type="ORF">GMOD_00000756</name>
</gene>
<proteinExistence type="predicted"/>
<dbReference type="AlphaFoldDB" id="A0A3M7M813"/>
<dbReference type="CDD" id="cd18186">
    <property type="entry name" value="BTB_POZ_ZBTB_KLHL-like"/>
    <property type="match status" value="1"/>
</dbReference>